<dbReference type="Proteomes" id="UP000307756">
    <property type="component" value="Unassembled WGS sequence"/>
</dbReference>
<comment type="caution">
    <text evidence="2">The sequence shown here is derived from an EMBL/GenBank/DDBJ whole genome shotgun (WGS) entry which is preliminary data.</text>
</comment>
<evidence type="ECO:0000256" key="1">
    <source>
        <dbReference type="SAM" id="MobiDB-lite"/>
    </source>
</evidence>
<dbReference type="EMBL" id="SWBM01000006">
    <property type="protein sequence ID" value="TKC15124.1"/>
    <property type="molecule type" value="Genomic_DNA"/>
</dbReference>
<evidence type="ECO:0000313" key="3">
    <source>
        <dbReference type="Proteomes" id="UP000307756"/>
    </source>
</evidence>
<keyword evidence="3" id="KW-1185">Reference proteome</keyword>
<dbReference type="RefSeq" id="WP_136833206.1">
    <property type="nucleotide sequence ID" value="NZ_SWBM01000006.1"/>
</dbReference>
<protein>
    <submittedName>
        <fullName evidence="2">Uncharacterized protein</fullName>
    </submittedName>
</protein>
<dbReference type="OrthoDB" id="529831at2"/>
<proteinExistence type="predicted"/>
<accession>A0A4U1CZD3</accession>
<organism evidence="2 3">
    <name type="scientific">Robertmurraya kyonggiensis</name>
    <dbReference type="NCBI Taxonomy" id="1037680"/>
    <lineage>
        <taxon>Bacteria</taxon>
        <taxon>Bacillati</taxon>
        <taxon>Bacillota</taxon>
        <taxon>Bacilli</taxon>
        <taxon>Bacillales</taxon>
        <taxon>Bacillaceae</taxon>
        <taxon>Robertmurraya</taxon>
    </lineage>
</organism>
<evidence type="ECO:0000313" key="2">
    <source>
        <dbReference type="EMBL" id="TKC15124.1"/>
    </source>
</evidence>
<sequence length="111" mass="12652">MDYYQRHEIKKISSENDEYTIFIYPAEHLSEFTDELGTIPREKKDVVTLAKKIIKERYPNVKVTMVKVIIGGIAVTSIPLMGANSPSVHAEEPITSNSQFHNQTPSTIRYL</sequence>
<feature type="region of interest" description="Disordered" evidence="1">
    <location>
        <begin position="89"/>
        <end position="111"/>
    </location>
</feature>
<name>A0A4U1CZD3_9BACI</name>
<feature type="compositionally biased region" description="Polar residues" evidence="1">
    <location>
        <begin position="94"/>
        <end position="111"/>
    </location>
</feature>
<dbReference type="AlphaFoldDB" id="A0A4U1CZD3"/>
<reference evidence="2 3" key="1">
    <citation type="journal article" date="2011" name="J. Microbiol.">
        <title>Bacillus kyonggiensis sp. nov., isolated from soil of a lettuce field.</title>
        <authorList>
            <person name="Dong K."/>
            <person name="Lee S."/>
        </authorList>
    </citation>
    <scope>NUCLEOTIDE SEQUENCE [LARGE SCALE GENOMIC DNA]</scope>
    <source>
        <strain evidence="2 3">NB22</strain>
    </source>
</reference>
<gene>
    <name evidence="2" type="ORF">FA727_19750</name>
</gene>